<dbReference type="EMBL" id="JAAFYZ010000084">
    <property type="protein sequence ID" value="MBS2549865.1"/>
    <property type="molecule type" value="Genomic_DNA"/>
</dbReference>
<feature type="compositionally biased region" description="Polar residues" evidence="1">
    <location>
        <begin position="139"/>
        <end position="148"/>
    </location>
</feature>
<evidence type="ECO:0000313" key="3">
    <source>
        <dbReference type="EMBL" id="MBS2549865.1"/>
    </source>
</evidence>
<dbReference type="Proteomes" id="UP000730482">
    <property type="component" value="Unassembled WGS sequence"/>
</dbReference>
<sequence length="198" mass="20667">MALAVIGLLAFVDSFLHWADLSVGGRTYSQFNWNGWNAGLGAWLPMLLLLALGALAALPAFGRDFSVPLGLPLVSAVVGALSFVIILLRWITLPSEMGASMSAAFGLYIGLVLAIAAAVFGWLDYRAGGGDLKSATDSLKQAQGSFRNQPPQGGGGGAPYQQGQPYDRPPTGQPYDPNQGGGQPYDPNQGGGRPYNQG</sequence>
<evidence type="ECO:0000256" key="2">
    <source>
        <dbReference type="SAM" id="Phobius"/>
    </source>
</evidence>
<proteinExistence type="predicted"/>
<feature type="transmembrane region" description="Helical" evidence="2">
    <location>
        <begin position="69"/>
        <end position="91"/>
    </location>
</feature>
<protein>
    <submittedName>
        <fullName evidence="3">Uncharacterized protein</fullName>
    </submittedName>
</protein>
<feature type="region of interest" description="Disordered" evidence="1">
    <location>
        <begin position="139"/>
        <end position="198"/>
    </location>
</feature>
<keyword evidence="4" id="KW-1185">Reference proteome</keyword>
<reference evidence="3 4" key="1">
    <citation type="submission" date="2020-02" db="EMBL/GenBank/DDBJ databases">
        <title>Acidophilic actinobacteria isolated from forest soil.</title>
        <authorList>
            <person name="Golinska P."/>
        </authorList>
    </citation>
    <scope>NUCLEOTIDE SEQUENCE [LARGE SCALE GENOMIC DNA]</scope>
    <source>
        <strain evidence="3 4">NL8</strain>
    </source>
</reference>
<evidence type="ECO:0000313" key="4">
    <source>
        <dbReference type="Proteomes" id="UP000730482"/>
    </source>
</evidence>
<comment type="caution">
    <text evidence="3">The sequence shown here is derived from an EMBL/GenBank/DDBJ whole genome shotgun (WGS) entry which is preliminary data.</text>
</comment>
<gene>
    <name evidence="3" type="ORF">KGQ19_23655</name>
</gene>
<dbReference type="RefSeq" id="WP_212011649.1">
    <property type="nucleotide sequence ID" value="NZ_JAAFYZ010000084.1"/>
</dbReference>
<feature type="transmembrane region" description="Helical" evidence="2">
    <location>
        <begin position="103"/>
        <end position="123"/>
    </location>
</feature>
<organism evidence="3 4">
    <name type="scientific">Catenulispora pinistramenti</name>
    <dbReference type="NCBI Taxonomy" id="2705254"/>
    <lineage>
        <taxon>Bacteria</taxon>
        <taxon>Bacillati</taxon>
        <taxon>Actinomycetota</taxon>
        <taxon>Actinomycetes</taxon>
        <taxon>Catenulisporales</taxon>
        <taxon>Catenulisporaceae</taxon>
        <taxon>Catenulispora</taxon>
    </lineage>
</organism>
<keyword evidence="2" id="KW-0472">Membrane</keyword>
<keyword evidence="2" id="KW-1133">Transmembrane helix</keyword>
<feature type="transmembrane region" description="Helical" evidence="2">
    <location>
        <begin position="43"/>
        <end position="62"/>
    </location>
</feature>
<name>A0ABS5KV17_9ACTN</name>
<evidence type="ECO:0000256" key="1">
    <source>
        <dbReference type="SAM" id="MobiDB-lite"/>
    </source>
</evidence>
<feature type="compositionally biased region" description="Gly residues" evidence="1">
    <location>
        <begin position="179"/>
        <end position="198"/>
    </location>
</feature>
<accession>A0ABS5KV17</accession>
<keyword evidence="2" id="KW-0812">Transmembrane</keyword>